<comment type="caution">
    <text evidence="1">The sequence shown here is derived from an EMBL/GenBank/DDBJ whole genome shotgun (WGS) entry which is preliminary data.</text>
</comment>
<protein>
    <submittedName>
        <fullName evidence="1">AcrR family</fullName>
    </submittedName>
</protein>
<dbReference type="RefSeq" id="WP_338346036.1">
    <property type="nucleotide sequence ID" value="NZ_CAUZLJ010000008.1"/>
</dbReference>
<evidence type="ECO:0000313" key="1">
    <source>
        <dbReference type="EMBL" id="CAK1243710.1"/>
    </source>
</evidence>
<dbReference type="Proteomes" id="UP001314200">
    <property type="component" value="Unassembled WGS sequence"/>
</dbReference>
<organism evidence="1 2">
    <name type="scientific">Fructobacillus cardui</name>
    <dbReference type="NCBI Taxonomy" id="2893170"/>
    <lineage>
        <taxon>Bacteria</taxon>
        <taxon>Bacillati</taxon>
        <taxon>Bacillota</taxon>
        <taxon>Bacilli</taxon>
        <taxon>Lactobacillales</taxon>
        <taxon>Lactobacillaceae</taxon>
        <taxon>Fructobacillus</taxon>
    </lineage>
</organism>
<reference evidence="1 2" key="1">
    <citation type="submission" date="2023-10" db="EMBL/GenBank/DDBJ databases">
        <authorList>
            <person name="Botero Cardona J."/>
        </authorList>
    </citation>
    <scope>NUCLEOTIDE SEQUENCE [LARGE SCALE GENOMIC DNA]</scope>
    <source>
        <strain evidence="1 2">R-82641</strain>
    </source>
</reference>
<name>A0ABN9YXW9_9LACO</name>
<dbReference type="EMBL" id="CAUZLY010000007">
    <property type="protein sequence ID" value="CAK1243710.1"/>
    <property type="molecule type" value="Genomic_DNA"/>
</dbReference>
<evidence type="ECO:0000313" key="2">
    <source>
        <dbReference type="Proteomes" id="UP001314200"/>
    </source>
</evidence>
<sequence length="112" mass="13346">MLTEAFQHLFQHVNIDHFKEYPFETLTALEFAGPLATLDFQFSDPQFQDIFDSLIFKIVTRMASDPSSLWKLGNMYIIRLWNHNQEKPYTLAEGYQIFDQMYREKKFPGENN</sequence>
<gene>
    <name evidence="1" type="ORF">R82641_BJNNKPBH_00886</name>
</gene>
<proteinExistence type="predicted"/>
<accession>A0ABN9YXW9</accession>
<keyword evidence="2" id="KW-1185">Reference proteome</keyword>